<dbReference type="NCBIfam" id="TIGR02072">
    <property type="entry name" value="BioC"/>
    <property type="match status" value="1"/>
</dbReference>
<dbReference type="Proteomes" id="UP000242205">
    <property type="component" value="Chromosome"/>
</dbReference>
<evidence type="ECO:0000256" key="6">
    <source>
        <dbReference type="ARBA" id="ARBA00022691"/>
    </source>
</evidence>
<proteinExistence type="inferred from homology"/>
<dbReference type="GO" id="GO:0008757">
    <property type="term" value="F:S-adenosylmethionine-dependent methyltransferase activity"/>
    <property type="evidence" value="ECO:0007669"/>
    <property type="project" value="InterPro"/>
</dbReference>
<evidence type="ECO:0000313" key="10">
    <source>
        <dbReference type="EMBL" id="AUN94899.1"/>
    </source>
</evidence>
<evidence type="ECO:0000256" key="4">
    <source>
        <dbReference type="ARBA" id="ARBA00022603"/>
    </source>
</evidence>
<dbReference type="InterPro" id="IPR011814">
    <property type="entry name" value="BioC"/>
</dbReference>
<name>A0A2I6S6M5_9RHOO</name>
<dbReference type="AlphaFoldDB" id="A0A2I6S6M5"/>
<dbReference type="EMBL" id="CP025682">
    <property type="protein sequence ID" value="AUN94899.1"/>
    <property type="molecule type" value="Genomic_DNA"/>
</dbReference>
<dbReference type="KEGG" id="atw:C0099_08120"/>
<reference evidence="10 11" key="1">
    <citation type="submission" date="2018-01" db="EMBL/GenBank/DDBJ databases">
        <authorList>
            <person name="Fu G.-Y."/>
        </authorList>
    </citation>
    <scope>NUCLEOTIDE SEQUENCE [LARGE SCALE GENOMIC DNA]</scope>
    <source>
        <strain evidence="10 11">SY39</strain>
    </source>
</reference>
<dbReference type="GO" id="GO:0009102">
    <property type="term" value="P:biotin biosynthetic process"/>
    <property type="evidence" value="ECO:0007669"/>
    <property type="project" value="UniProtKB-UniRule"/>
</dbReference>
<keyword evidence="7 8" id="KW-0093">Biotin biosynthesis</keyword>
<dbReference type="GO" id="GO:0102130">
    <property type="term" value="F:malonyl-CoA methyltransferase activity"/>
    <property type="evidence" value="ECO:0007669"/>
    <property type="project" value="UniProtKB-EC"/>
</dbReference>
<evidence type="ECO:0000256" key="1">
    <source>
        <dbReference type="ARBA" id="ARBA00000852"/>
    </source>
</evidence>
<keyword evidence="11" id="KW-1185">Reference proteome</keyword>
<keyword evidence="6 8" id="KW-0949">S-adenosyl-L-methionine</keyword>
<dbReference type="SUPFAM" id="SSF53335">
    <property type="entry name" value="S-adenosyl-L-methionine-dependent methyltransferases"/>
    <property type="match status" value="1"/>
</dbReference>
<keyword evidence="4 8" id="KW-0489">Methyltransferase</keyword>
<sequence>MTERESHRRAVRDAFDRAAPGYDAAAGVQREVCTRLLTLADAHPPASPALRVLDAGCGTGFALTLLGRRHPAALRIALDFAPSMLARVPVAEPSALRVCADLEELPFPAGAIDVLWSSLSLQWCDADRALREFARVLTPGGKAWIATLAPRTLYELREAFVAVDDDEHVLRFLQPQDWLDAAREAGFRVDYHSRETIPVLAPDLRGIVRHLKGIGANRIDTRARRALTRAQWRTLETAYEGHRRPDGMLPATYDVLLFALARP</sequence>
<dbReference type="PANTHER" id="PTHR43591">
    <property type="entry name" value="METHYLTRANSFERASE"/>
    <property type="match status" value="1"/>
</dbReference>
<comment type="function">
    <text evidence="8">Converts the free carboxyl group of a malonyl-thioester to its methyl ester by transfer of a methyl group from S-adenosyl-L-methionine (SAM). It allows to synthesize pimeloyl-ACP via the fatty acid synthetic pathway.</text>
</comment>
<dbReference type="RefSeq" id="WP_102246965.1">
    <property type="nucleotide sequence ID" value="NZ_CP025682.1"/>
</dbReference>
<feature type="domain" description="Methyltransferase type 11" evidence="9">
    <location>
        <begin position="53"/>
        <end position="144"/>
    </location>
</feature>
<dbReference type="Pfam" id="PF08241">
    <property type="entry name" value="Methyltransf_11"/>
    <property type="match status" value="1"/>
</dbReference>
<dbReference type="Gene3D" id="3.40.50.150">
    <property type="entry name" value="Vaccinia Virus protein VP39"/>
    <property type="match status" value="1"/>
</dbReference>
<protein>
    <recommendedName>
        <fullName evidence="3 8">Malonyl-[acyl-carrier protein] O-methyltransferase</fullName>
        <shortName evidence="8">Malonyl-ACP O-methyltransferase</shortName>
        <ecNumber evidence="3 8">2.1.1.197</ecNumber>
    </recommendedName>
    <alternativeName>
        <fullName evidence="8">Biotin synthesis protein BioC</fullName>
    </alternativeName>
</protein>
<dbReference type="UniPathway" id="UPA00078"/>
<dbReference type="InterPro" id="IPR029063">
    <property type="entry name" value="SAM-dependent_MTases_sf"/>
</dbReference>
<dbReference type="EC" id="2.1.1.197" evidence="3 8"/>
<accession>A0A2I6S6M5</accession>
<gene>
    <name evidence="8 10" type="primary">bioC</name>
    <name evidence="10" type="ORF">C0099_08120</name>
</gene>
<evidence type="ECO:0000256" key="7">
    <source>
        <dbReference type="ARBA" id="ARBA00022756"/>
    </source>
</evidence>
<keyword evidence="5 8" id="KW-0808">Transferase</keyword>
<dbReference type="CDD" id="cd02440">
    <property type="entry name" value="AdoMet_MTases"/>
    <property type="match status" value="1"/>
</dbReference>
<comment type="catalytic activity">
    <reaction evidence="1 8">
        <text>malonyl-[ACP] + S-adenosyl-L-methionine = malonyl-[ACP] methyl ester + S-adenosyl-L-homocysteine</text>
        <dbReference type="Rhea" id="RHEA:17105"/>
        <dbReference type="Rhea" id="RHEA-COMP:9623"/>
        <dbReference type="Rhea" id="RHEA-COMP:9954"/>
        <dbReference type="ChEBI" id="CHEBI:57856"/>
        <dbReference type="ChEBI" id="CHEBI:59789"/>
        <dbReference type="ChEBI" id="CHEBI:78449"/>
        <dbReference type="ChEBI" id="CHEBI:78845"/>
        <dbReference type="EC" id="2.1.1.197"/>
    </reaction>
</comment>
<evidence type="ECO:0000256" key="2">
    <source>
        <dbReference type="ARBA" id="ARBA00004746"/>
    </source>
</evidence>
<dbReference type="InterPro" id="IPR013216">
    <property type="entry name" value="Methyltransf_11"/>
</dbReference>
<dbReference type="HAMAP" id="MF_00835">
    <property type="entry name" value="BioC"/>
    <property type="match status" value="1"/>
</dbReference>
<evidence type="ECO:0000259" key="9">
    <source>
        <dbReference type="Pfam" id="PF08241"/>
    </source>
</evidence>
<evidence type="ECO:0000256" key="3">
    <source>
        <dbReference type="ARBA" id="ARBA00012327"/>
    </source>
</evidence>
<organism evidence="10 11">
    <name type="scientific">Pseudazoarcus pumilus</name>
    <dbReference type="NCBI Taxonomy" id="2067960"/>
    <lineage>
        <taxon>Bacteria</taxon>
        <taxon>Pseudomonadati</taxon>
        <taxon>Pseudomonadota</taxon>
        <taxon>Betaproteobacteria</taxon>
        <taxon>Rhodocyclales</taxon>
        <taxon>Zoogloeaceae</taxon>
        <taxon>Pseudazoarcus</taxon>
    </lineage>
</organism>
<evidence type="ECO:0000256" key="8">
    <source>
        <dbReference type="HAMAP-Rule" id="MF_00835"/>
    </source>
</evidence>
<evidence type="ECO:0000313" key="11">
    <source>
        <dbReference type="Proteomes" id="UP000242205"/>
    </source>
</evidence>
<dbReference type="GO" id="GO:0032259">
    <property type="term" value="P:methylation"/>
    <property type="evidence" value="ECO:0007669"/>
    <property type="project" value="UniProtKB-KW"/>
</dbReference>
<evidence type="ECO:0000256" key="5">
    <source>
        <dbReference type="ARBA" id="ARBA00022679"/>
    </source>
</evidence>
<comment type="pathway">
    <text evidence="2 8">Cofactor biosynthesis; biotin biosynthesis.</text>
</comment>
<dbReference type="OrthoDB" id="9760689at2"/>
<comment type="similarity">
    <text evidence="8">Belongs to the methyltransferase superfamily.</text>
</comment>
<dbReference type="GO" id="GO:0010340">
    <property type="term" value="F:carboxyl-O-methyltransferase activity"/>
    <property type="evidence" value="ECO:0007669"/>
    <property type="project" value="UniProtKB-UniRule"/>
</dbReference>